<feature type="transmembrane region" description="Helical" evidence="11">
    <location>
        <begin position="144"/>
        <end position="170"/>
    </location>
</feature>
<dbReference type="PROSITE" id="PS00610">
    <property type="entry name" value="NA_NEUROTRAN_SYMP_1"/>
    <property type="match status" value="1"/>
</dbReference>
<gene>
    <name evidence="12" type="ORF">TCAL_11859</name>
</gene>
<feature type="binding site" evidence="8">
    <location>
        <position position="421"/>
    </location>
    <ligand>
        <name>Na(+)</name>
        <dbReference type="ChEBI" id="CHEBI:29101"/>
        <label>1</label>
    </ligand>
</feature>
<dbReference type="PRINTS" id="PR00176">
    <property type="entry name" value="NANEUSMPORT"/>
</dbReference>
<feature type="transmembrane region" description="Helical" evidence="11">
    <location>
        <begin position="350"/>
        <end position="376"/>
    </location>
</feature>
<feature type="binding site" evidence="8">
    <location>
        <position position="85"/>
    </location>
    <ligand>
        <name>Na(+)</name>
        <dbReference type="ChEBI" id="CHEBI:29101"/>
        <label>1</label>
    </ligand>
</feature>
<dbReference type="PROSITE" id="PS50267">
    <property type="entry name" value="NA_NEUROTRAN_SYMP_3"/>
    <property type="match status" value="1"/>
</dbReference>
<organism evidence="12 13">
    <name type="scientific">Tigriopus californicus</name>
    <name type="common">Marine copepod</name>
    <dbReference type="NCBI Taxonomy" id="6832"/>
    <lineage>
        <taxon>Eukaryota</taxon>
        <taxon>Metazoa</taxon>
        <taxon>Ecdysozoa</taxon>
        <taxon>Arthropoda</taxon>
        <taxon>Crustacea</taxon>
        <taxon>Multicrustacea</taxon>
        <taxon>Hexanauplia</taxon>
        <taxon>Copepoda</taxon>
        <taxon>Harpacticoida</taxon>
        <taxon>Harpacticidae</taxon>
        <taxon>Tigriopus</taxon>
    </lineage>
</organism>
<dbReference type="GO" id="GO:0046872">
    <property type="term" value="F:metal ion binding"/>
    <property type="evidence" value="ECO:0007669"/>
    <property type="project" value="UniProtKB-KW"/>
</dbReference>
<dbReference type="Proteomes" id="UP000318571">
    <property type="component" value="Chromosome 5"/>
</dbReference>
<comment type="similarity">
    <text evidence="2 10">Belongs to the sodium:neurotransmitter symporter (SNF) (TC 2.A.22) family.</text>
</comment>
<protein>
    <recommendedName>
        <fullName evidence="10">Transporter</fullName>
    </recommendedName>
</protein>
<comment type="subcellular location">
    <subcellularLocation>
        <location evidence="1">Membrane</location>
        <topology evidence="1">Multi-pass membrane protein</topology>
    </subcellularLocation>
</comment>
<feature type="transmembrane region" description="Helical" evidence="11">
    <location>
        <begin position="321"/>
        <end position="338"/>
    </location>
</feature>
<feature type="transmembrane region" description="Helical" evidence="11">
    <location>
        <begin position="568"/>
        <end position="590"/>
    </location>
</feature>
<keyword evidence="4 10" id="KW-0812">Transmembrane</keyword>
<dbReference type="PANTHER" id="PTHR11616:SF240">
    <property type="entry name" value="BLOATED TUBULES, ISOFORM B-RELATED"/>
    <property type="match status" value="1"/>
</dbReference>
<dbReference type="EMBL" id="VCGU01000004">
    <property type="protein sequence ID" value="TRY76813.1"/>
    <property type="molecule type" value="Genomic_DNA"/>
</dbReference>
<dbReference type="GO" id="GO:0005886">
    <property type="term" value="C:plasma membrane"/>
    <property type="evidence" value="ECO:0007669"/>
    <property type="project" value="TreeGrafter"/>
</dbReference>
<dbReference type="AlphaFoldDB" id="A0A553PGK7"/>
<name>A0A553PGK7_TIGCA</name>
<feature type="binding site" evidence="8">
    <location>
        <position position="324"/>
    </location>
    <ligand>
        <name>Na(+)</name>
        <dbReference type="ChEBI" id="CHEBI:29101"/>
        <label>1</label>
    </ligand>
</feature>
<evidence type="ECO:0000313" key="13">
    <source>
        <dbReference type="Proteomes" id="UP000318571"/>
    </source>
</evidence>
<feature type="transmembrane region" description="Helical" evidence="11">
    <location>
        <begin position="274"/>
        <end position="301"/>
    </location>
</feature>
<reference evidence="12 13" key="1">
    <citation type="journal article" date="2018" name="Nat. Ecol. Evol.">
        <title>Genomic signatures of mitonuclear coevolution across populations of Tigriopus californicus.</title>
        <authorList>
            <person name="Barreto F.S."/>
            <person name="Watson E.T."/>
            <person name="Lima T.G."/>
            <person name="Willett C.S."/>
            <person name="Edmands S."/>
            <person name="Li W."/>
            <person name="Burton R.S."/>
        </authorList>
    </citation>
    <scope>NUCLEOTIDE SEQUENCE [LARGE SCALE GENOMIC DNA]</scope>
    <source>
        <strain evidence="12 13">San Diego</strain>
    </source>
</reference>
<dbReference type="SUPFAM" id="SSF161070">
    <property type="entry name" value="SNF-like"/>
    <property type="match status" value="1"/>
</dbReference>
<feature type="disulfide bond" evidence="9">
    <location>
        <begin position="187"/>
        <end position="196"/>
    </location>
</feature>
<evidence type="ECO:0000256" key="9">
    <source>
        <dbReference type="PIRSR" id="PIRSR600175-2"/>
    </source>
</evidence>
<feature type="transmembrane region" description="Helical" evidence="11">
    <location>
        <begin position="241"/>
        <end position="262"/>
    </location>
</feature>
<dbReference type="InterPro" id="IPR000175">
    <property type="entry name" value="Na/ntran_symport"/>
</dbReference>
<feature type="binding site" evidence="8">
    <location>
        <position position="81"/>
    </location>
    <ligand>
        <name>Na(+)</name>
        <dbReference type="ChEBI" id="CHEBI:29101"/>
        <label>1</label>
    </ligand>
</feature>
<keyword evidence="6 11" id="KW-1133">Transmembrane helix</keyword>
<dbReference type="GO" id="GO:0015375">
    <property type="term" value="F:glycine:sodium symporter activity"/>
    <property type="evidence" value="ECO:0007669"/>
    <property type="project" value="TreeGrafter"/>
</dbReference>
<keyword evidence="8" id="KW-0915">Sodium</keyword>
<evidence type="ECO:0000256" key="5">
    <source>
        <dbReference type="ARBA" id="ARBA00022847"/>
    </source>
</evidence>
<keyword evidence="3 10" id="KW-0813">Transport</keyword>
<evidence type="ECO:0000256" key="7">
    <source>
        <dbReference type="ARBA" id="ARBA00023136"/>
    </source>
</evidence>
<keyword evidence="13" id="KW-1185">Reference proteome</keyword>
<keyword evidence="5 10" id="KW-0769">Symport</keyword>
<dbReference type="PANTHER" id="PTHR11616">
    <property type="entry name" value="SODIUM/CHLORIDE DEPENDENT TRANSPORTER"/>
    <property type="match status" value="1"/>
</dbReference>
<feature type="binding site" evidence="8">
    <location>
        <position position="356"/>
    </location>
    <ligand>
        <name>Na(+)</name>
        <dbReference type="ChEBI" id="CHEBI:29101"/>
        <label>1</label>
    </ligand>
</feature>
<sequence>MKIKVFHQLQHVWRRDSEVPREERINDVHVPGHILPPEDPPKSPLKVVSELESSNCNSNVPERAEWGSQFEFMLSCLSFAVGLGNIWRFPYLCYRNGGGAFLIPYALNIFLTGIPLFFMELSFGQFASKSPVAIWCISPLFQGIGLSMFLISFGVGLYYNVIVAWALYYFGATLSSLFDDDLPWVTCSNWWNTKGCQELHDVSRNMTGKVPENYDSAAQEYFTRNVLELSPGLEDLGGMRWQLVFCLFLAWAIVFLVLYKGVKSLGKMVYFTSLFPYFILTLLLIKGLSLHGAMDGIWFYIKPDFSKLLEVQCWADAAIQIFFSLGPCWGALITLSSYNKFSNNCFRDAIVIGMANCATSFFAGFVVFSFVGFMAYELQKPVSEVVASGPGLAFVVYPEAVSLLPGSKIWALLFFLMLLALGFGTQFSILETVTSIVVDAWPKRWGKANHQVVLGCACTTGFVLGLCMVTRGGMYILQLLDNHAGTFSALITGVCEVVVLAWIYGVDRFLGDIQIMFQWNTKTKAYKLFHCFWKTMWRFVTPMLLLLILVATWAGYKPMTYDKYVYPMWANGLGWVVSFISVAAIPLVMLSKIITTPGPLSERISKLIKPDSNWGPLNEGDYQNAQDGWEENGFLEGKEMIDMSKDEGNTLLNSLDAVC</sequence>
<evidence type="ECO:0000256" key="10">
    <source>
        <dbReference type="RuleBase" id="RU003732"/>
    </source>
</evidence>
<proteinExistence type="inferred from homology"/>
<dbReference type="OrthoDB" id="6581954at2759"/>
<evidence type="ECO:0000256" key="2">
    <source>
        <dbReference type="ARBA" id="ARBA00006459"/>
    </source>
</evidence>
<feature type="transmembrane region" description="Helical" evidence="11">
    <location>
        <begin position="451"/>
        <end position="477"/>
    </location>
</feature>
<evidence type="ECO:0000256" key="8">
    <source>
        <dbReference type="PIRSR" id="PIRSR600175-1"/>
    </source>
</evidence>
<feature type="transmembrane region" description="Helical" evidence="11">
    <location>
        <begin position="102"/>
        <end position="123"/>
    </location>
</feature>
<evidence type="ECO:0000256" key="1">
    <source>
        <dbReference type="ARBA" id="ARBA00004141"/>
    </source>
</evidence>
<evidence type="ECO:0000256" key="3">
    <source>
        <dbReference type="ARBA" id="ARBA00022448"/>
    </source>
</evidence>
<keyword evidence="9" id="KW-1015">Disulfide bond</keyword>
<evidence type="ECO:0000313" key="12">
    <source>
        <dbReference type="EMBL" id="TRY76813.1"/>
    </source>
</evidence>
<feature type="transmembrane region" description="Helical" evidence="11">
    <location>
        <begin position="536"/>
        <end position="556"/>
    </location>
</feature>
<feature type="binding site" evidence="8">
    <location>
        <position position="80"/>
    </location>
    <ligand>
        <name>Na(+)</name>
        <dbReference type="ChEBI" id="CHEBI:29101"/>
        <label>1</label>
    </ligand>
</feature>
<keyword evidence="7 11" id="KW-0472">Membrane</keyword>
<accession>A0A553PGK7</accession>
<dbReference type="Pfam" id="PF00209">
    <property type="entry name" value="SNF"/>
    <property type="match status" value="1"/>
</dbReference>
<feature type="transmembrane region" description="Helical" evidence="11">
    <location>
        <begin position="409"/>
        <end position="430"/>
    </location>
</feature>
<evidence type="ECO:0000256" key="4">
    <source>
        <dbReference type="ARBA" id="ARBA00022692"/>
    </source>
</evidence>
<feature type="transmembrane region" description="Helical" evidence="11">
    <location>
        <begin position="483"/>
        <end position="506"/>
    </location>
</feature>
<keyword evidence="8" id="KW-0479">Metal-binding</keyword>
<dbReference type="InterPro" id="IPR037272">
    <property type="entry name" value="SNS_sf"/>
</dbReference>
<evidence type="ECO:0000256" key="6">
    <source>
        <dbReference type="ARBA" id="ARBA00022989"/>
    </source>
</evidence>
<evidence type="ECO:0000256" key="11">
    <source>
        <dbReference type="SAM" id="Phobius"/>
    </source>
</evidence>
<comment type="caution">
    <text evidence="12">The sequence shown here is derived from an EMBL/GenBank/DDBJ whole genome shotgun (WGS) entry which is preliminary data.</text>
</comment>